<evidence type="ECO:0000256" key="4">
    <source>
        <dbReference type="ARBA" id="ARBA00023146"/>
    </source>
</evidence>
<dbReference type="InterPro" id="IPR004364">
    <property type="entry name" value="Aa-tRNA-synt_II"/>
</dbReference>
<dbReference type="InterPro" id="IPR006195">
    <property type="entry name" value="aa-tRNA-synth_II"/>
</dbReference>
<dbReference type="EMBL" id="CM001196">
    <property type="protein sequence ID" value="EGP92492.1"/>
    <property type="molecule type" value="Genomic_DNA"/>
</dbReference>
<dbReference type="GO" id="GO:0005739">
    <property type="term" value="C:mitochondrion"/>
    <property type="evidence" value="ECO:0007669"/>
    <property type="project" value="TreeGrafter"/>
</dbReference>
<dbReference type="Pfam" id="PF00152">
    <property type="entry name" value="tRNA-synt_2"/>
    <property type="match status" value="1"/>
</dbReference>
<feature type="domain" description="Aminoacyl-transfer RNA synthetases class-II family profile" evidence="6">
    <location>
        <begin position="133"/>
        <end position="446"/>
    </location>
</feature>
<keyword evidence="3" id="KW-0067">ATP-binding</keyword>
<gene>
    <name evidence="7" type="ORF">MYCGRDRAFT_89129</name>
</gene>
<dbReference type="PANTHER" id="PTHR42918">
    <property type="entry name" value="LYSYL-TRNA SYNTHETASE"/>
    <property type="match status" value="1"/>
</dbReference>
<dbReference type="PROSITE" id="PS50862">
    <property type="entry name" value="AA_TRNA_LIGASE_II"/>
    <property type="match status" value="1"/>
</dbReference>
<evidence type="ECO:0000256" key="2">
    <source>
        <dbReference type="ARBA" id="ARBA00022741"/>
    </source>
</evidence>
<dbReference type="OMA" id="MQERHVD"/>
<name>F9WZ13_ZYMTI</name>
<proteinExistence type="predicted"/>
<evidence type="ECO:0000256" key="5">
    <source>
        <dbReference type="ARBA" id="ARBA00030563"/>
    </source>
</evidence>
<dbReference type="OrthoDB" id="21243at2759"/>
<dbReference type="PANTHER" id="PTHR42918:SF5">
    <property type="entry name" value="LYSINE--TRNA LIGASE, MITOCHONDRIAL"/>
    <property type="match status" value="1"/>
</dbReference>
<dbReference type="GO" id="GO:0004824">
    <property type="term" value="F:lysine-tRNA ligase activity"/>
    <property type="evidence" value="ECO:0007669"/>
    <property type="project" value="InterPro"/>
</dbReference>
<keyword evidence="4" id="KW-0030">Aminoacyl-tRNA synthetase</keyword>
<reference evidence="7 8" key="1">
    <citation type="journal article" date="2011" name="PLoS Genet.">
        <title>Finished genome of the fungal wheat pathogen Mycosphaerella graminicola reveals dispensome structure, chromosome plasticity, and stealth pathogenesis.</title>
        <authorList>
            <person name="Goodwin S.B."/>
            <person name="Ben M'barek S."/>
            <person name="Dhillon B."/>
            <person name="Wittenberg A.H.J."/>
            <person name="Crane C.F."/>
            <person name="Hane J.K."/>
            <person name="Foster A.J."/>
            <person name="Van der Lee T.A.J."/>
            <person name="Grimwood J."/>
            <person name="Aerts A."/>
            <person name="Antoniw J."/>
            <person name="Bailey A."/>
            <person name="Bluhm B."/>
            <person name="Bowler J."/>
            <person name="Bristow J."/>
            <person name="van der Burgt A."/>
            <person name="Canto-Canche B."/>
            <person name="Churchill A.C.L."/>
            <person name="Conde-Ferraez L."/>
            <person name="Cools H.J."/>
            <person name="Coutinho P.M."/>
            <person name="Csukai M."/>
            <person name="Dehal P."/>
            <person name="De Wit P."/>
            <person name="Donzelli B."/>
            <person name="van de Geest H.C."/>
            <person name="van Ham R.C.H.J."/>
            <person name="Hammond-Kosack K.E."/>
            <person name="Henrissat B."/>
            <person name="Kilian A."/>
            <person name="Kobayashi A.K."/>
            <person name="Koopmann E."/>
            <person name="Kourmpetis Y."/>
            <person name="Kuzniar A."/>
            <person name="Lindquist E."/>
            <person name="Lombard V."/>
            <person name="Maliepaard C."/>
            <person name="Martins N."/>
            <person name="Mehrabi R."/>
            <person name="Nap J.P.H."/>
            <person name="Ponomarenko A."/>
            <person name="Rudd J.J."/>
            <person name="Salamov A."/>
            <person name="Schmutz J."/>
            <person name="Schouten H.J."/>
            <person name="Shapiro H."/>
            <person name="Stergiopoulos I."/>
            <person name="Torriani S.F.F."/>
            <person name="Tu H."/>
            <person name="de Vries R.P."/>
            <person name="Waalwijk C."/>
            <person name="Ware S.B."/>
            <person name="Wiebenga A."/>
            <person name="Zwiers L.-H."/>
            <person name="Oliver R.P."/>
            <person name="Grigoriev I.V."/>
            <person name="Kema G.H.J."/>
        </authorList>
    </citation>
    <scope>NUCLEOTIDE SEQUENCE [LARGE SCALE GENOMIC DNA]</scope>
    <source>
        <strain evidence="8">CBS 115943 / IPO323</strain>
    </source>
</reference>
<dbReference type="InterPro" id="IPR018149">
    <property type="entry name" value="Lys-tRNA-synth_II_C"/>
</dbReference>
<keyword evidence="8" id="KW-1185">Reference proteome</keyword>
<dbReference type="CDD" id="cd04322">
    <property type="entry name" value="LysRS_N"/>
    <property type="match status" value="1"/>
</dbReference>
<dbReference type="InterPro" id="IPR044136">
    <property type="entry name" value="Lys-tRNA-ligase_II_N"/>
</dbReference>
<dbReference type="HOGENOM" id="CLU_414005_0_0_1"/>
<dbReference type="GO" id="GO:0000049">
    <property type="term" value="F:tRNA binding"/>
    <property type="evidence" value="ECO:0007669"/>
    <property type="project" value="TreeGrafter"/>
</dbReference>
<evidence type="ECO:0000313" key="7">
    <source>
        <dbReference type="EMBL" id="EGP92492.1"/>
    </source>
</evidence>
<dbReference type="GeneID" id="13394464"/>
<protein>
    <recommendedName>
        <fullName evidence="5">Lysyl-tRNA synthetase</fullName>
    </recommendedName>
</protein>
<dbReference type="AlphaFoldDB" id="F9WZ13"/>
<organism evidence="7 8">
    <name type="scientific">Zymoseptoria tritici (strain CBS 115943 / IPO323)</name>
    <name type="common">Speckled leaf blotch fungus</name>
    <name type="synonym">Septoria tritici</name>
    <dbReference type="NCBI Taxonomy" id="336722"/>
    <lineage>
        <taxon>Eukaryota</taxon>
        <taxon>Fungi</taxon>
        <taxon>Dikarya</taxon>
        <taxon>Ascomycota</taxon>
        <taxon>Pezizomycotina</taxon>
        <taxon>Dothideomycetes</taxon>
        <taxon>Dothideomycetidae</taxon>
        <taxon>Mycosphaerellales</taxon>
        <taxon>Mycosphaerellaceae</taxon>
        <taxon>Zymoseptoria</taxon>
    </lineage>
</organism>
<dbReference type="SUPFAM" id="SSF50249">
    <property type="entry name" value="Nucleic acid-binding proteins"/>
    <property type="match status" value="1"/>
</dbReference>
<evidence type="ECO:0000256" key="3">
    <source>
        <dbReference type="ARBA" id="ARBA00022840"/>
    </source>
</evidence>
<dbReference type="eggNOG" id="KOG1885">
    <property type="taxonomic scope" value="Eukaryota"/>
</dbReference>
<keyword evidence="1" id="KW-0436">Ligase</keyword>
<keyword evidence="2" id="KW-0547">Nucleotide-binding</keyword>
<dbReference type="STRING" id="336722.F9WZ13"/>
<dbReference type="GO" id="GO:0005524">
    <property type="term" value="F:ATP binding"/>
    <property type="evidence" value="ECO:0007669"/>
    <property type="project" value="UniProtKB-KW"/>
</dbReference>
<dbReference type="PRINTS" id="PR00982">
    <property type="entry name" value="TRNASYNTHLYS"/>
</dbReference>
<dbReference type="InParanoid" id="F9WZ13"/>
<dbReference type="RefSeq" id="XP_003857516.1">
    <property type="nucleotide sequence ID" value="XM_003857468.1"/>
</dbReference>
<dbReference type="KEGG" id="ztr:MYCGRDRAFT_89129"/>
<dbReference type="GO" id="GO:0070154">
    <property type="term" value="P:mitochondrial lysyl-tRNA aminoacylation"/>
    <property type="evidence" value="ECO:0007669"/>
    <property type="project" value="TreeGrafter"/>
</dbReference>
<dbReference type="Proteomes" id="UP000008062">
    <property type="component" value="Chromosome 1"/>
</dbReference>
<accession>F9WZ13</accession>
<sequence>MVHATPGGRVRSVRTAGSKLIFVDLGQTVSGTVKDSGSIQIVCQFKRLQKENSELSLDDFKAFGKMIRKGDFYMVRGHNHCTERGEASILATELPTMMSPSLHQIPDKLEDPEARARSRHVDMLVNDDARVTLEIRSLIEHKFIDFFGHEGYTKVTTPILSALAGGAAARPFQTEATELAGEKLSLRIAPELWLKRLVVGGMERVYEIGPAFRNEGVDTTHNPEFTICEFYRAWASLDDLIATTWFLITLTEQAVRSYRKRNLRIKDEAPWGAEYFKNYDEVEFIPELEKHLRGPLPDLQHPDAQAAVLSLFDKHDIPKPANPTLPRLLDALAAHYIEPLSHKQPLFITHHPACMSPLSKHFLCTGTNQIVAARAELFIQGREYANMYEEENSPFEQRRKFEEQAKMREQDSEAMQLDESYLQALEWGLPPTGGWGCGVDRFVMLFAGRERMADVLAFGSLRNVVGLGQTSRDCSQDVRMRNMALAGAVGRKTQVGHKHMKGIPRDTCSDLVPALLLHVFIATVEAIVLSGHITSLGLTVAVGATVAVVALRLILALIPIGRDDPFPALQPIPDQKHHRRVAARSMRCSNRTKLLLCAKSRPSKPSPRPVQPRLEQTGLSQGFVDIDGLFFDDDFLPDPISELWAEIEKMRVPRRLASWSAVP</sequence>
<evidence type="ECO:0000313" key="8">
    <source>
        <dbReference type="Proteomes" id="UP000008062"/>
    </source>
</evidence>
<evidence type="ECO:0000259" key="6">
    <source>
        <dbReference type="PROSITE" id="PS50862"/>
    </source>
</evidence>
<dbReference type="Gene3D" id="2.40.50.140">
    <property type="entry name" value="Nucleic acid-binding proteins"/>
    <property type="match status" value="1"/>
</dbReference>
<dbReference type="Gene3D" id="3.30.930.10">
    <property type="entry name" value="Bira Bifunctional Protein, Domain 2"/>
    <property type="match status" value="1"/>
</dbReference>
<dbReference type="InterPro" id="IPR012340">
    <property type="entry name" value="NA-bd_OB-fold"/>
</dbReference>
<dbReference type="InterPro" id="IPR045864">
    <property type="entry name" value="aa-tRNA-synth_II/BPL/LPL"/>
</dbReference>
<evidence type="ECO:0000256" key="1">
    <source>
        <dbReference type="ARBA" id="ARBA00022598"/>
    </source>
</evidence>
<dbReference type="SUPFAM" id="SSF55681">
    <property type="entry name" value="Class II aaRS and biotin synthetases"/>
    <property type="match status" value="1"/>
</dbReference>